<proteinExistence type="predicted"/>
<protein>
    <recommendedName>
        <fullName evidence="3">DUF1450 domain-containing protein</fullName>
    </recommendedName>
</protein>
<gene>
    <name evidence="1" type="ORF">FRIFI_0843</name>
</gene>
<name>A0A2P2BPX7_9FIRM</name>
<dbReference type="RefSeq" id="WP_092926666.1">
    <property type="nucleotide sequence ID" value="NZ_FJTZ01000012.1"/>
</dbReference>
<dbReference type="AlphaFoldDB" id="A0A2P2BPX7"/>
<evidence type="ECO:0000313" key="2">
    <source>
        <dbReference type="Proteomes" id="UP000245695"/>
    </source>
</evidence>
<accession>A0A2P2BPX7</accession>
<dbReference type="Proteomes" id="UP000245695">
    <property type="component" value="Chromosome 1"/>
</dbReference>
<reference evidence="1 2" key="1">
    <citation type="submission" date="2014-09" db="EMBL/GenBank/DDBJ databases">
        <authorList>
            <person name="Hornung B.V."/>
        </authorList>
    </citation>
    <scope>NUCLEOTIDE SEQUENCE [LARGE SCALE GENOMIC DNA]</scope>
    <source>
        <strain evidence="1 2">FRIFI</strain>
    </source>
</reference>
<evidence type="ECO:0000313" key="1">
    <source>
        <dbReference type="EMBL" id="CEI72386.1"/>
    </source>
</evidence>
<keyword evidence="2" id="KW-1185">Reference proteome</keyword>
<dbReference type="KEGG" id="rhom:FRIFI_0843"/>
<dbReference type="EMBL" id="LN650648">
    <property type="protein sequence ID" value="CEI72386.1"/>
    <property type="molecule type" value="Genomic_DNA"/>
</dbReference>
<organism evidence="1 2">
    <name type="scientific">Romboutsia hominis</name>
    <dbReference type="NCBI Taxonomy" id="1507512"/>
    <lineage>
        <taxon>Bacteria</taxon>
        <taxon>Bacillati</taxon>
        <taxon>Bacillota</taxon>
        <taxon>Clostridia</taxon>
        <taxon>Peptostreptococcales</taxon>
        <taxon>Peptostreptococcaceae</taxon>
        <taxon>Romboutsia</taxon>
    </lineage>
</organism>
<sequence>MIRVCPYCSNVDVNKLKEIAGEENVSTGCIGVCRMYSKEAVAKIDGNLVIKQTEKELFDMIKK</sequence>
<evidence type="ECO:0008006" key="3">
    <source>
        <dbReference type="Google" id="ProtNLM"/>
    </source>
</evidence>